<comment type="caution">
    <text evidence="1">The sequence shown here is derived from an EMBL/GenBank/DDBJ whole genome shotgun (WGS) entry which is preliminary data.</text>
</comment>
<dbReference type="Proteomes" id="UP001176806">
    <property type="component" value="Unassembled WGS sequence"/>
</dbReference>
<organism evidence="1 2">
    <name type="scientific">Flavivirga jejuensis</name>
    <dbReference type="NCBI Taxonomy" id="870487"/>
    <lineage>
        <taxon>Bacteria</taxon>
        <taxon>Pseudomonadati</taxon>
        <taxon>Bacteroidota</taxon>
        <taxon>Flavobacteriia</taxon>
        <taxon>Flavobacteriales</taxon>
        <taxon>Flavobacteriaceae</taxon>
        <taxon>Flavivirga</taxon>
    </lineage>
</organism>
<evidence type="ECO:0000313" key="2">
    <source>
        <dbReference type="Proteomes" id="UP001176806"/>
    </source>
</evidence>
<proteinExistence type="predicted"/>
<dbReference type="RefSeq" id="WP_303304501.1">
    <property type="nucleotide sequence ID" value="NZ_BAABDA010000058.1"/>
</dbReference>
<sequence>MKSIKQLERLQQLHQRIEQENTGTPKELAQFMSISERLLYNLIEELKDISAPVCYNRSLKTYYYNDDFKLQINISVTALSNNEVLQLFGGSYFLKKTNSLQGLCSLSA</sequence>
<accession>A0ABT8WVH5</accession>
<name>A0ABT8WVH5_9FLAO</name>
<evidence type="ECO:0000313" key="1">
    <source>
        <dbReference type="EMBL" id="MDO5977173.1"/>
    </source>
</evidence>
<dbReference type="EMBL" id="JAUOEL010000013">
    <property type="protein sequence ID" value="MDO5977173.1"/>
    <property type="molecule type" value="Genomic_DNA"/>
</dbReference>
<protein>
    <submittedName>
        <fullName evidence="1">HTH domain-containing protein</fullName>
    </submittedName>
</protein>
<keyword evidence="2" id="KW-1185">Reference proteome</keyword>
<gene>
    <name evidence="1" type="ORF">Q4Q40_23505</name>
</gene>
<reference evidence="1" key="1">
    <citation type="submission" date="2023-07" db="EMBL/GenBank/DDBJ databases">
        <title>Two novel species in the genus Flavivirga.</title>
        <authorList>
            <person name="Kwon K."/>
        </authorList>
    </citation>
    <scope>NUCLEOTIDE SEQUENCE</scope>
    <source>
        <strain evidence="1">KACC 14158</strain>
    </source>
</reference>